<dbReference type="GO" id="GO:0016042">
    <property type="term" value="P:lipid catabolic process"/>
    <property type="evidence" value="ECO:0007669"/>
    <property type="project" value="InterPro"/>
</dbReference>
<evidence type="ECO:0000313" key="4">
    <source>
        <dbReference type="Proteomes" id="UP000294744"/>
    </source>
</evidence>
<gene>
    <name evidence="3" type="ORF">E1161_06290</name>
</gene>
<feature type="domain" description="Bacterial phospholipase C C-terminal" evidence="2">
    <location>
        <begin position="102"/>
        <end position="175"/>
    </location>
</feature>
<name>A0A4R4UZG3_9PSEU</name>
<accession>A0A4R4UZG3</accession>
<organism evidence="3 4">
    <name type="scientific">Saccharopolyspora aridisoli</name>
    <dbReference type="NCBI Taxonomy" id="2530385"/>
    <lineage>
        <taxon>Bacteria</taxon>
        <taxon>Bacillati</taxon>
        <taxon>Actinomycetota</taxon>
        <taxon>Actinomycetes</taxon>
        <taxon>Pseudonocardiales</taxon>
        <taxon>Pseudonocardiaceae</taxon>
        <taxon>Saccharopolyspora</taxon>
    </lineage>
</organism>
<comment type="caution">
    <text evidence="3">The sequence shown here is derived from an EMBL/GenBank/DDBJ whole genome shotgun (WGS) entry which is preliminary data.</text>
</comment>
<proteinExistence type="predicted"/>
<dbReference type="AlphaFoldDB" id="A0A4R4UZG3"/>
<feature type="region of interest" description="Disordered" evidence="1">
    <location>
        <begin position="1"/>
        <end position="20"/>
    </location>
</feature>
<evidence type="ECO:0000259" key="2">
    <source>
        <dbReference type="Pfam" id="PF05506"/>
    </source>
</evidence>
<dbReference type="Pfam" id="PF05506">
    <property type="entry name" value="PLipase_C_C"/>
    <property type="match status" value="1"/>
</dbReference>
<dbReference type="EMBL" id="SMKV01000006">
    <property type="protein sequence ID" value="TDC94674.1"/>
    <property type="molecule type" value="Genomic_DNA"/>
</dbReference>
<dbReference type="Proteomes" id="UP000294744">
    <property type="component" value="Unassembled WGS sequence"/>
</dbReference>
<protein>
    <submittedName>
        <fullName evidence="3">DUF756 domain-containing protein</fullName>
    </submittedName>
</protein>
<sequence>MRDSSETPVTERPAAATAQPQVGGVVVGETISLRLGCVGPGFARFAIRTSHGEPHHVDVLGEKFVPVPVASHYHCTIDGPGDLRMELSGSLDGRAAAIEVQARHADRGLRLELRNNGPHELQLDLRALAHAEHDKRIRVAAGGALPVFWPAPRGHYDLEVTAAEDETFHRRIVGRAE</sequence>
<dbReference type="GO" id="GO:0004629">
    <property type="term" value="F:phospholipase C activity"/>
    <property type="evidence" value="ECO:0007669"/>
    <property type="project" value="InterPro"/>
</dbReference>
<evidence type="ECO:0000313" key="3">
    <source>
        <dbReference type="EMBL" id="TDC94674.1"/>
    </source>
</evidence>
<dbReference type="OrthoDB" id="4181857at2"/>
<reference evidence="3 4" key="1">
    <citation type="submission" date="2019-03" db="EMBL/GenBank/DDBJ databases">
        <title>Draft genome sequences of novel Actinobacteria.</title>
        <authorList>
            <person name="Sahin N."/>
            <person name="Ay H."/>
            <person name="Saygin H."/>
        </authorList>
    </citation>
    <scope>NUCLEOTIDE SEQUENCE [LARGE SCALE GENOMIC DNA]</scope>
    <source>
        <strain evidence="3 4">16K404</strain>
    </source>
</reference>
<dbReference type="InterPro" id="IPR008475">
    <property type="entry name" value="PLipase_C_C"/>
</dbReference>
<keyword evidence="4" id="KW-1185">Reference proteome</keyword>
<evidence type="ECO:0000256" key="1">
    <source>
        <dbReference type="SAM" id="MobiDB-lite"/>
    </source>
</evidence>
<dbReference type="RefSeq" id="WP_132620565.1">
    <property type="nucleotide sequence ID" value="NZ_SMKV01000006.1"/>
</dbReference>